<keyword evidence="3" id="KW-1185">Reference proteome</keyword>
<dbReference type="AlphaFoldDB" id="A0A0F4GUJ6"/>
<accession>A0A0F4GUJ6</accession>
<organism evidence="2 3">
    <name type="scientific">Zymoseptoria brevis</name>
    <dbReference type="NCBI Taxonomy" id="1047168"/>
    <lineage>
        <taxon>Eukaryota</taxon>
        <taxon>Fungi</taxon>
        <taxon>Dikarya</taxon>
        <taxon>Ascomycota</taxon>
        <taxon>Pezizomycotina</taxon>
        <taxon>Dothideomycetes</taxon>
        <taxon>Dothideomycetidae</taxon>
        <taxon>Mycosphaerellales</taxon>
        <taxon>Mycosphaerellaceae</taxon>
        <taxon>Zymoseptoria</taxon>
    </lineage>
</organism>
<gene>
    <name evidence="2" type="ORF">TI39_contig303g00021</name>
</gene>
<feature type="coiled-coil region" evidence="1">
    <location>
        <begin position="168"/>
        <end position="195"/>
    </location>
</feature>
<dbReference type="Proteomes" id="UP000033647">
    <property type="component" value="Unassembled WGS sequence"/>
</dbReference>
<protein>
    <submittedName>
        <fullName evidence="2">Uncharacterized protein</fullName>
    </submittedName>
</protein>
<sequence length="242" mass="26953">MKTTSGMQVQKSNEDAVSDLLPHKTSMSQSFPTSAEVACLGSALAVSKTLQGLIEHLESEKAVAEATAKASKERESQLKLQLASAWSYRVETQQKLDSVKAAAADASSRYAGNLLTAMKAREGFDFEVRALRAERDAFKTQLSTGETKWERNLRQAVSEAQQKAQATMATMREQHKQTDQEKRELKAKLDSATILTTRTMKIVKAAEHLVINNSRRNWLEHGRRMNALAEAVKFGEDYESDF</sequence>
<name>A0A0F4GUJ6_9PEZI</name>
<reference evidence="2 3" key="1">
    <citation type="submission" date="2015-03" db="EMBL/GenBank/DDBJ databases">
        <title>RNA-seq based gene annotation and comparative genomics of four Zymoseptoria species reveal species-specific pathogenicity related genes and transposable element activity.</title>
        <authorList>
            <person name="Grandaubert J."/>
            <person name="Bhattacharyya A."/>
            <person name="Stukenbrock E.H."/>
        </authorList>
    </citation>
    <scope>NUCLEOTIDE SEQUENCE [LARGE SCALE GENOMIC DNA]</scope>
    <source>
        <strain evidence="2 3">Zb18110</strain>
    </source>
</reference>
<comment type="caution">
    <text evidence="2">The sequence shown here is derived from an EMBL/GenBank/DDBJ whole genome shotgun (WGS) entry which is preliminary data.</text>
</comment>
<evidence type="ECO:0000256" key="1">
    <source>
        <dbReference type="SAM" id="Coils"/>
    </source>
</evidence>
<evidence type="ECO:0000313" key="2">
    <source>
        <dbReference type="EMBL" id="KJY01100.1"/>
    </source>
</evidence>
<proteinExistence type="predicted"/>
<keyword evidence="1" id="KW-0175">Coiled coil</keyword>
<dbReference type="EMBL" id="LAFY01000295">
    <property type="protein sequence ID" value="KJY01100.1"/>
    <property type="molecule type" value="Genomic_DNA"/>
</dbReference>
<evidence type="ECO:0000313" key="3">
    <source>
        <dbReference type="Proteomes" id="UP000033647"/>
    </source>
</evidence>